<dbReference type="KEGG" id="pno:SNOG_00146"/>
<dbReference type="RefSeq" id="XP_001790841.1">
    <property type="nucleotide sequence ID" value="XM_001790789.1"/>
</dbReference>
<sequence length="102" mass="10999">MVWVAYLCSSALAASIFHTLASAKQAGPAPLLRAELNVINAGMTEEGEVLAVEGETSRLVRHRLEEIRGQPPKLGSMDAAFRAVWPEAAAKFVSGLHMREVI</sequence>
<evidence type="ECO:0000313" key="2">
    <source>
        <dbReference type="Proteomes" id="UP000001055"/>
    </source>
</evidence>
<dbReference type="EMBL" id="CH445325">
    <property type="protein sequence ID" value="EAT91641.1"/>
    <property type="molecule type" value="Genomic_DNA"/>
</dbReference>
<reference evidence="2" key="1">
    <citation type="journal article" date="2007" name="Plant Cell">
        <title>Dothideomycete-plant interactions illuminated by genome sequencing and EST analysis of the wheat pathogen Stagonospora nodorum.</title>
        <authorList>
            <person name="Hane J.K."/>
            <person name="Lowe R.G."/>
            <person name="Solomon P.S."/>
            <person name="Tan K.C."/>
            <person name="Schoch C.L."/>
            <person name="Spatafora J.W."/>
            <person name="Crous P.W."/>
            <person name="Kodira C."/>
            <person name="Birren B.W."/>
            <person name="Galagan J.E."/>
            <person name="Torriani S.F."/>
            <person name="McDonald B.A."/>
            <person name="Oliver R.P."/>
        </authorList>
    </citation>
    <scope>NUCLEOTIDE SEQUENCE [LARGE SCALE GENOMIC DNA]</scope>
    <source>
        <strain evidence="2">SN15 / ATCC MYA-4574 / FGSC 10173</strain>
    </source>
</reference>
<dbReference type="AlphaFoldDB" id="Q0V768"/>
<proteinExistence type="predicted"/>
<name>Q0V768_PHANO</name>
<dbReference type="InParanoid" id="Q0V768"/>
<organism evidence="1 2">
    <name type="scientific">Phaeosphaeria nodorum (strain SN15 / ATCC MYA-4574 / FGSC 10173)</name>
    <name type="common">Glume blotch fungus</name>
    <name type="synonym">Parastagonospora nodorum</name>
    <dbReference type="NCBI Taxonomy" id="321614"/>
    <lineage>
        <taxon>Eukaryota</taxon>
        <taxon>Fungi</taxon>
        <taxon>Dikarya</taxon>
        <taxon>Ascomycota</taxon>
        <taxon>Pezizomycotina</taxon>
        <taxon>Dothideomycetes</taxon>
        <taxon>Pleosporomycetidae</taxon>
        <taxon>Pleosporales</taxon>
        <taxon>Pleosporineae</taxon>
        <taxon>Phaeosphaeriaceae</taxon>
        <taxon>Parastagonospora</taxon>
    </lineage>
</organism>
<accession>Q0V768</accession>
<dbReference type="Proteomes" id="UP000001055">
    <property type="component" value="Unassembled WGS sequence"/>
</dbReference>
<dbReference type="HOGENOM" id="CLU_2278450_0_0_1"/>
<gene>
    <name evidence="1" type="ORF">SNOG_00146</name>
</gene>
<evidence type="ECO:0000313" key="1">
    <source>
        <dbReference type="EMBL" id="EAT91641.1"/>
    </source>
</evidence>
<dbReference type="GeneID" id="5967800"/>
<protein>
    <submittedName>
        <fullName evidence="1">Uncharacterized protein</fullName>
    </submittedName>
</protein>